<organism evidence="7 8">
    <name type="scientific">Candidatus Doudnabacteria bacterium CG10_big_fil_rev_8_21_14_0_10_42_18</name>
    <dbReference type="NCBI Taxonomy" id="1974552"/>
    <lineage>
        <taxon>Bacteria</taxon>
        <taxon>Candidatus Doudnaibacteriota</taxon>
    </lineage>
</organism>
<comment type="caution">
    <text evidence="7">The sequence shown here is derived from an EMBL/GenBank/DDBJ whole genome shotgun (WGS) entry which is preliminary data.</text>
</comment>
<gene>
    <name evidence="7" type="ORF">COT92_01770</name>
</gene>
<feature type="transmembrane region" description="Helical" evidence="6">
    <location>
        <begin position="58"/>
        <end position="78"/>
    </location>
</feature>
<keyword evidence="5 6" id="KW-0472">Membrane</keyword>
<evidence type="ECO:0000313" key="7">
    <source>
        <dbReference type="EMBL" id="PIR96310.1"/>
    </source>
</evidence>
<name>A0A2H0VDD9_9BACT</name>
<evidence type="ECO:0000256" key="1">
    <source>
        <dbReference type="ARBA" id="ARBA00004141"/>
    </source>
</evidence>
<feature type="transmembrane region" description="Helical" evidence="6">
    <location>
        <begin position="255"/>
        <end position="279"/>
    </location>
</feature>
<feature type="transmembrane region" description="Helical" evidence="6">
    <location>
        <begin position="203"/>
        <end position="222"/>
    </location>
</feature>
<feature type="transmembrane region" description="Helical" evidence="6">
    <location>
        <begin position="7"/>
        <end position="27"/>
    </location>
</feature>
<evidence type="ECO:0000256" key="5">
    <source>
        <dbReference type="ARBA" id="ARBA00023136"/>
    </source>
</evidence>
<dbReference type="GO" id="GO:0016020">
    <property type="term" value="C:membrane"/>
    <property type="evidence" value="ECO:0007669"/>
    <property type="project" value="UniProtKB-SubCell"/>
</dbReference>
<evidence type="ECO:0000256" key="6">
    <source>
        <dbReference type="SAM" id="Phobius"/>
    </source>
</evidence>
<accession>A0A2H0VDD9</accession>
<dbReference type="EMBL" id="PFAK01000029">
    <property type="protein sequence ID" value="PIR96310.1"/>
    <property type="molecule type" value="Genomic_DNA"/>
</dbReference>
<keyword evidence="3 6" id="KW-0812">Transmembrane</keyword>
<dbReference type="Pfam" id="PF01594">
    <property type="entry name" value="AI-2E_transport"/>
    <property type="match status" value="1"/>
</dbReference>
<feature type="transmembrane region" description="Helical" evidence="6">
    <location>
        <begin position="33"/>
        <end position="51"/>
    </location>
</feature>
<keyword evidence="4 6" id="KW-1133">Transmembrane helix</keyword>
<feature type="transmembrane region" description="Helical" evidence="6">
    <location>
        <begin position="299"/>
        <end position="332"/>
    </location>
</feature>
<comment type="similarity">
    <text evidence="2">Belongs to the autoinducer-2 exporter (AI-2E) (TC 2.A.86) family.</text>
</comment>
<evidence type="ECO:0000256" key="3">
    <source>
        <dbReference type="ARBA" id="ARBA00022692"/>
    </source>
</evidence>
<evidence type="ECO:0008006" key="9">
    <source>
        <dbReference type="Google" id="ProtNLM"/>
    </source>
</evidence>
<feature type="transmembrane region" description="Helical" evidence="6">
    <location>
        <begin position="228"/>
        <end position="250"/>
    </location>
</feature>
<dbReference type="AlphaFoldDB" id="A0A2H0VDD9"/>
<dbReference type="Proteomes" id="UP000230922">
    <property type="component" value="Unassembled WGS sequence"/>
</dbReference>
<dbReference type="InterPro" id="IPR002549">
    <property type="entry name" value="AI-2E-like"/>
</dbReference>
<protein>
    <recommendedName>
        <fullName evidence="9">AI-2E family transporter</fullName>
    </recommendedName>
</protein>
<dbReference type="PANTHER" id="PTHR21716">
    <property type="entry name" value="TRANSMEMBRANE PROTEIN"/>
    <property type="match status" value="1"/>
</dbReference>
<reference evidence="8" key="1">
    <citation type="submission" date="2017-09" db="EMBL/GenBank/DDBJ databases">
        <title>Depth-based differentiation of microbial function through sediment-hosted aquifers and enrichment of novel symbionts in the deep terrestrial subsurface.</title>
        <authorList>
            <person name="Probst A.J."/>
            <person name="Ladd B."/>
            <person name="Jarett J.K."/>
            <person name="Geller-Mcgrath D.E."/>
            <person name="Sieber C.M.K."/>
            <person name="Emerson J.B."/>
            <person name="Anantharaman K."/>
            <person name="Thomas B.C."/>
            <person name="Malmstrom R."/>
            <person name="Stieglmeier M."/>
            <person name="Klingl A."/>
            <person name="Woyke T."/>
            <person name="Ryan C.M."/>
            <person name="Banfield J.F."/>
        </authorList>
    </citation>
    <scope>NUCLEOTIDE SEQUENCE [LARGE SCALE GENOMIC DNA]</scope>
</reference>
<evidence type="ECO:0000256" key="4">
    <source>
        <dbReference type="ARBA" id="ARBA00022989"/>
    </source>
</evidence>
<evidence type="ECO:0000313" key="8">
    <source>
        <dbReference type="Proteomes" id="UP000230922"/>
    </source>
</evidence>
<proteinExistence type="inferred from homology"/>
<evidence type="ECO:0000256" key="2">
    <source>
        <dbReference type="ARBA" id="ARBA00009773"/>
    </source>
</evidence>
<sequence>MTHQRLQLIAFLILFVAVGVIAILIWWPYLTLLFIAIILAILFRPVYEWLVKKFKSESFAAILTIVLILIIVIGPLYLMGQLVFNELIGLYNQIKGSGVSISQTELVASLPGQMQPVATNLLADLGNKLAQVASSTFQSVTSVLSNVAGFFLSFFLVFFTVYYLLRDGKKIKKYINTVFPLSTEHEDVLVGKLESSVSGVVKGAFLVALIQGIIATVGYLIFGLPNAFLWGSFTVLAALVPTVGTSLALIPAVAFLFLTGHTGAGVGLAIWGIAAVSTIDNIVGPKLIGSKTHLHPMLVLFSILGGIQMFGFVGFLLGPILMAIFVTLLDIYRQDLKAYMGK</sequence>
<comment type="subcellular location">
    <subcellularLocation>
        <location evidence="1">Membrane</location>
        <topology evidence="1">Multi-pass membrane protein</topology>
    </subcellularLocation>
</comment>
<feature type="transmembrane region" description="Helical" evidence="6">
    <location>
        <begin position="143"/>
        <end position="165"/>
    </location>
</feature>
<dbReference type="PANTHER" id="PTHR21716:SF4">
    <property type="entry name" value="TRANSMEMBRANE PROTEIN 245"/>
    <property type="match status" value="1"/>
</dbReference>